<dbReference type="InterPro" id="IPR012677">
    <property type="entry name" value="Nucleotide-bd_a/b_plait_sf"/>
</dbReference>
<organism evidence="5 6">
    <name type="scientific">Acaromyces ingoldii</name>
    <dbReference type="NCBI Taxonomy" id="215250"/>
    <lineage>
        <taxon>Eukaryota</taxon>
        <taxon>Fungi</taxon>
        <taxon>Dikarya</taxon>
        <taxon>Basidiomycota</taxon>
        <taxon>Ustilaginomycotina</taxon>
        <taxon>Exobasidiomycetes</taxon>
        <taxon>Exobasidiales</taxon>
        <taxon>Cryptobasidiaceae</taxon>
        <taxon>Acaromyces</taxon>
    </lineage>
</organism>
<dbReference type="GO" id="GO:0071011">
    <property type="term" value="C:precatalytic spliceosome"/>
    <property type="evidence" value="ECO:0007669"/>
    <property type="project" value="TreeGrafter"/>
</dbReference>
<dbReference type="Pfam" id="PF00076">
    <property type="entry name" value="RRM_1"/>
    <property type="match status" value="2"/>
</dbReference>
<evidence type="ECO:0000259" key="4">
    <source>
        <dbReference type="PROSITE" id="PS50102"/>
    </source>
</evidence>
<dbReference type="SUPFAM" id="SSF54928">
    <property type="entry name" value="RNA-binding domain, RBD"/>
    <property type="match status" value="1"/>
</dbReference>
<dbReference type="AlphaFoldDB" id="A0A316YN63"/>
<dbReference type="EMBL" id="KZ819637">
    <property type="protein sequence ID" value="PWN89195.1"/>
    <property type="molecule type" value="Genomic_DNA"/>
</dbReference>
<dbReference type="InterPro" id="IPR045844">
    <property type="entry name" value="RRM_Ist3-like"/>
</dbReference>
<dbReference type="GO" id="GO:0005686">
    <property type="term" value="C:U2 snRNP"/>
    <property type="evidence" value="ECO:0007669"/>
    <property type="project" value="TreeGrafter"/>
</dbReference>
<evidence type="ECO:0000313" key="5">
    <source>
        <dbReference type="EMBL" id="PWN89195.1"/>
    </source>
</evidence>
<protein>
    <submittedName>
        <fullName evidence="5">RNA-binding domain-containing protein</fullName>
    </submittedName>
</protein>
<reference evidence="5 6" key="1">
    <citation type="journal article" date="2018" name="Mol. Biol. Evol.">
        <title>Broad Genomic Sampling Reveals a Smut Pathogenic Ancestry of the Fungal Clade Ustilaginomycotina.</title>
        <authorList>
            <person name="Kijpornyongpan T."/>
            <person name="Mondo S.J."/>
            <person name="Barry K."/>
            <person name="Sandor L."/>
            <person name="Lee J."/>
            <person name="Lipzen A."/>
            <person name="Pangilinan J."/>
            <person name="LaButti K."/>
            <person name="Hainaut M."/>
            <person name="Henrissat B."/>
            <person name="Grigoriev I.V."/>
            <person name="Spatafora J.W."/>
            <person name="Aime M.C."/>
        </authorList>
    </citation>
    <scope>NUCLEOTIDE SEQUENCE [LARGE SCALE GENOMIC DNA]</scope>
    <source>
        <strain evidence="5 6">MCA 4198</strain>
    </source>
</reference>
<keyword evidence="6" id="KW-1185">Reference proteome</keyword>
<dbReference type="Gene3D" id="3.30.70.330">
    <property type="match status" value="1"/>
</dbReference>
<evidence type="ECO:0000313" key="6">
    <source>
        <dbReference type="Proteomes" id="UP000245768"/>
    </source>
</evidence>
<gene>
    <name evidence="5" type="ORF">FA10DRAFT_219807</name>
</gene>
<dbReference type="GeneID" id="37040451"/>
<dbReference type="InterPro" id="IPR000504">
    <property type="entry name" value="RRM_dom"/>
</dbReference>
<proteinExistence type="predicted"/>
<dbReference type="GO" id="GO:0003723">
    <property type="term" value="F:RNA binding"/>
    <property type="evidence" value="ECO:0007669"/>
    <property type="project" value="UniProtKB-UniRule"/>
</dbReference>
<accession>A0A316YN63</accession>
<evidence type="ECO:0000256" key="3">
    <source>
        <dbReference type="SAM" id="MobiDB-lite"/>
    </source>
</evidence>
<dbReference type="OrthoDB" id="2573941at2759"/>
<dbReference type="FunCoup" id="A0A316YN63">
    <property type="interactions" value="121"/>
</dbReference>
<evidence type="ECO:0000256" key="2">
    <source>
        <dbReference type="PROSITE-ProRule" id="PRU00176"/>
    </source>
</evidence>
<feature type="non-terminal residue" evidence="5">
    <location>
        <position position="1"/>
    </location>
</feature>
<dbReference type="PROSITE" id="PS50102">
    <property type="entry name" value="RRM"/>
    <property type="match status" value="1"/>
</dbReference>
<name>A0A316YN63_9BASI</name>
<dbReference type="InterPro" id="IPR051847">
    <property type="entry name" value="RNA_proc/Spliceosome_comp"/>
</dbReference>
<dbReference type="PANTHER" id="PTHR45880:SF1">
    <property type="entry name" value="RNA-BINDING MOTIF PROTEIN, X-LINKED 2"/>
    <property type="match status" value="1"/>
</dbReference>
<dbReference type="PANTHER" id="PTHR45880">
    <property type="entry name" value="RNA-BINDING MOTIF PROTEIN, X-LINKED 2"/>
    <property type="match status" value="1"/>
</dbReference>
<feature type="compositionally biased region" description="Gly residues" evidence="3">
    <location>
        <begin position="74"/>
        <end position="94"/>
    </location>
</feature>
<dbReference type="GO" id="GO:0000398">
    <property type="term" value="P:mRNA splicing, via spliceosome"/>
    <property type="evidence" value="ECO:0007669"/>
    <property type="project" value="InterPro"/>
</dbReference>
<feature type="non-terminal residue" evidence="5">
    <location>
        <position position="138"/>
    </location>
</feature>
<evidence type="ECO:0000256" key="1">
    <source>
        <dbReference type="ARBA" id="ARBA00022884"/>
    </source>
</evidence>
<dbReference type="RefSeq" id="XP_025376393.1">
    <property type="nucleotide sequence ID" value="XM_025518535.1"/>
</dbReference>
<dbReference type="GO" id="GO:0071013">
    <property type="term" value="C:catalytic step 2 spliceosome"/>
    <property type="evidence" value="ECO:0007669"/>
    <property type="project" value="TreeGrafter"/>
</dbReference>
<dbReference type="SMART" id="SM00360">
    <property type="entry name" value="RRM"/>
    <property type="match status" value="1"/>
</dbReference>
<dbReference type="InParanoid" id="A0A316YN63"/>
<dbReference type="Proteomes" id="UP000245768">
    <property type="component" value="Unassembled WGS sequence"/>
</dbReference>
<feature type="region of interest" description="Disordered" evidence="3">
    <location>
        <begin position="63"/>
        <end position="100"/>
    </location>
</feature>
<keyword evidence="1 2" id="KW-0694">RNA-binding</keyword>
<dbReference type="CDD" id="cd12411">
    <property type="entry name" value="RRM_ist3_like"/>
    <property type="match status" value="1"/>
</dbReference>
<sequence>SNVREVNRINERELDLAVDGGASWHDDYRESAYIFVGGLDKRLTEGDVIAVFSQYGEVLDINLPRGHPGASSQGEGGSGSGSQGQGQGQNQGGKPGERRGFGFLLYEDQRSTVLAVDNLNGFSLLGRTIRVDHVKDYK</sequence>
<dbReference type="InterPro" id="IPR035979">
    <property type="entry name" value="RBD_domain_sf"/>
</dbReference>
<dbReference type="STRING" id="215250.A0A316YN63"/>
<feature type="domain" description="RRM" evidence="4">
    <location>
        <begin position="32"/>
        <end position="136"/>
    </location>
</feature>